<evidence type="ECO:0000256" key="1">
    <source>
        <dbReference type="SAM" id="MobiDB-lite"/>
    </source>
</evidence>
<evidence type="ECO:0000313" key="3">
    <source>
        <dbReference type="Proteomes" id="UP001501102"/>
    </source>
</evidence>
<keyword evidence="3" id="KW-1185">Reference proteome</keyword>
<dbReference type="Proteomes" id="UP001501102">
    <property type="component" value="Unassembled WGS sequence"/>
</dbReference>
<evidence type="ECO:0000313" key="2">
    <source>
        <dbReference type="EMBL" id="GAA2937410.1"/>
    </source>
</evidence>
<feature type="region of interest" description="Disordered" evidence="1">
    <location>
        <begin position="1"/>
        <end position="32"/>
    </location>
</feature>
<organism evidence="2 3">
    <name type="scientific">Streptomyces thioluteus</name>
    <dbReference type="NCBI Taxonomy" id="66431"/>
    <lineage>
        <taxon>Bacteria</taxon>
        <taxon>Bacillati</taxon>
        <taxon>Actinomycetota</taxon>
        <taxon>Actinomycetes</taxon>
        <taxon>Kitasatosporales</taxon>
        <taxon>Streptomycetaceae</taxon>
        <taxon>Streptomyces</taxon>
    </lineage>
</organism>
<gene>
    <name evidence="2" type="ORF">GCM10020221_36460</name>
</gene>
<proteinExistence type="predicted"/>
<protein>
    <submittedName>
        <fullName evidence="2">Uncharacterized protein</fullName>
    </submittedName>
</protein>
<sequence length="91" mass="9536">MPETMNRGVPPTARNARTGEFTPPGVTTAARSKSVWDTGASYGKGTLFLPADDVGRDVVGDGGRAPRLVGPARLWAGCQPPRVWDTGGREG</sequence>
<name>A0ABN3X6S4_STRTU</name>
<comment type="caution">
    <text evidence="2">The sequence shown here is derived from an EMBL/GenBank/DDBJ whole genome shotgun (WGS) entry which is preliminary data.</text>
</comment>
<dbReference type="EMBL" id="BAAAXZ010000137">
    <property type="protein sequence ID" value="GAA2937410.1"/>
    <property type="molecule type" value="Genomic_DNA"/>
</dbReference>
<reference evidence="2 3" key="1">
    <citation type="journal article" date="2019" name="Int. J. Syst. Evol. Microbiol.">
        <title>The Global Catalogue of Microorganisms (GCM) 10K type strain sequencing project: providing services to taxonomists for standard genome sequencing and annotation.</title>
        <authorList>
            <consortium name="The Broad Institute Genomics Platform"/>
            <consortium name="The Broad Institute Genome Sequencing Center for Infectious Disease"/>
            <person name="Wu L."/>
            <person name="Ma J."/>
        </authorList>
    </citation>
    <scope>NUCLEOTIDE SEQUENCE [LARGE SCALE GENOMIC DNA]</scope>
    <source>
        <strain evidence="2 3">JCM 4087</strain>
    </source>
</reference>
<accession>A0ABN3X6S4</accession>